<evidence type="ECO:0000256" key="6">
    <source>
        <dbReference type="RuleBase" id="RU210713"/>
    </source>
</evidence>
<dbReference type="PANTHER" id="PTHR45799:SF6">
    <property type="entry name" value="RETICULON"/>
    <property type="match status" value="1"/>
</dbReference>
<reference evidence="9" key="1">
    <citation type="submission" date="2025-08" db="UniProtKB">
        <authorList>
            <consortium name="Ensembl"/>
        </authorList>
    </citation>
    <scope>IDENTIFICATION</scope>
</reference>
<dbReference type="RefSeq" id="XP_031684787.1">
    <property type="nucleotide sequence ID" value="XM_031828927.1"/>
</dbReference>
<evidence type="ECO:0000256" key="3">
    <source>
        <dbReference type="ARBA" id="ARBA00022824"/>
    </source>
</evidence>
<accession>A0A8C7KGH6</accession>
<dbReference type="FunFam" id="1.20.5.2480:FF:000001">
    <property type="entry name" value="Reticulon"/>
    <property type="match status" value="1"/>
</dbReference>
<feature type="compositionally biased region" description="Polar residues" evidence="7">
    <location>
        <begin position="365"/>
        <end position="405"/>
    </location>
</feature>
<organism evidence="9 10">
    <name type="scientific">Oncorhynchus kisutch</name>
    <name type="common">Coho salmon</name>
    <name type="synonym">Salmo kisutch</name>
    <dbReference type="NCBI Taxonomy" id="8019"/>
    <lineage>
        <taxon>Eukaryota</taxon>
        <taxon>Metazoa</taxon>
        <taxon>Chordata</taxon>
        <taxon>Craniata</taxon>
        <taxon>Vertebrata</taxon>
        <taxon>Euteleostomi</taxon>
        <taxon>Actinopterygii</taxon>
        <taxon>Neopterygii</taxon>
        <taxon>Teleostei</taxon>
        <taxon>Protacanthopterygii</taxon>
        <taxon>Salmoniformes</taxon>
        <taxon>Salmonidae</taxon>
        <taxon>Salmoninae</taxon>
        <taxon>Oncorhynchus</taxon>
    </lineage>
</organism>
<keyword evidence="3 6" id="KW-0256">Endoplasmic reticulum</keyword>
<feature type="compositionally biased region" description="Polar residues" evidence="7">
    <location>
        <begin position="95"/>
        <end position="109"/>
    </location>
</feature>
<dbReference type="Gene3D" id="1.20.5.2480">
    <property type="match status" value="1"/>
</dbReference>
<feature type="domain" description="Reticulon" evidence="8">
    <location>
        <begin position="539"/>
        <end position="726"/>
    </location>
</feature>
<dbReference type="GO" id="GO:0030182">
    <property type="term" value="P:neuron differentiation"/>
    <property type="evidence" value="ECO:0007669"/>
    <property type="project" value="TreeGrafter"/>
</dbReference>
<feature type="region of interest" description="Disordered" evidence="7">
    <location>
        <begin position="1"/>
        <end position="130"/>
    </location>
</feature>
<sequence length="726" mass="79092">MSSKPGDELGSEGKWFGDDCERNGIFGSTPPLFDELREDLKSKSREETSDLNEKFHKFEDDGERPPVAMETASTGDAMSDLFRNPMSDDGELYTSLLSNQSYPSGQDASYLSDDLKRSSDHSSQDTFDSYGIFDSPHTKMTTDLVDVMPKSLLGSSELKTEAYNYMDISHGDDVHNLSCPQPAPLHSLVDTGLSGLDSLGDYMDKSPAGHEEEEEENLGPALDSHSFPYVEEPSEDEELSDYRSYRNLGTPQTASPVKIILTESHPPAAPKPILPQANVSDNILSLGLQGVPTVTLSEPEDDSPDSSPNASPTEKESPSQDLFTSVPSSKPTPGSTKASEQDVSSAESGDSEIELVSEEPPLRSPPSTKSSNNPFEQSPSSKGGFSQAGNTFDNPPSAKGPTSYSILREEREAELDSELFIESANEESPKREGSGPKQGVNTPSPLILTASSPARSAPELVPAEPVTSSTIKSSNEKSKSPMKMEEDRPTKPKPPMATVPPEVRSEKPLLDDKHVTEGKGDLATPAAPVFMEGFDKQKTIDLLYWRNVKQSGAVFGSVLLLLFSLTQFSVVSVGAYLTLAALSASISFRIYKSVLQAVQKTDEGHPFKSYLEVEISLSQDQIGNYADKALLYVNTCMKELRRLFLVQDLIDSLKFAVLMWLLTYVGALFNGLTLLILAVVSMFSMPIVYEKHQAQIDQYVGLIRTQVNSVVGKIQAKIPGAKRKEE</sequence>
<evidence type="ECO:0000256" key="4">
    <source>
        <dbReference type="ARBA" id="ARBA00022989"/>
    </source>
</evidence>
<dbReference type="GeneTree" id="ENSGT00940000155077"/>
<feature type="compositionally biased region" description="Basic and acidic residues" evidence="7">
    <location>
        <begin position="474"/>
        <end position="490"/>
    </location>
</feature>
<reference evidence="9" key="2">
    <citation type="submission" date="2025-09" db="UniProtKB">
        <authorList>
            <consortium name="Ensembl"/>
        </authorList>
    </citation>
    <scope>IDENTIFICATION</scope>
</reference>
<dbReference type="GO" id="GO:0014069">
    <property type="term" value="C:postsynaptic density"/>
    <property type="evidence" value="ECO:0007669"/>
    <property type="project" value="TreeGrafter"/>
</dbReference>
<keyword evidence="10" id="KW-1185">Reference proteome</keyword>
<evidence type="ECO:0000313" key="9">
    <source>
        <dbReference type="Ensembl" id="ENSOKIP00005100139.1"/>
    </source>
</evidence>
<evidence type="ECO:0000313" key="10">
    <source>
        <dbReference type="Proteomes" id="UP000694557"/>
    </source>
</evidence>
<keyword evidence="5 6" id="KW-0472">Membrane</keyword>
<dbReference type="InterPro" id="IPR003388">
    <property type="entry name" value="Reticulon"/>
</dbReference>
<dbReference type="PANTHER" id="PTHR45799">
    <property type="entry name" value="RETICULON-LIKE PROTEIN"/>
    <property type="match status" value="1"/>
</dbReference>
<dbReference type="GO" id="GO:0005789">
    <property type="term" value="C:endoplasmic reticulum membrane"/>
    <property type="evidence" value="ECO:0007669"/>
    <property type="project" value="UniProtKB-SubCell"/>
</dbReference>
<dbReference type="Pfam" id="PF02453">
    <property type="entry name" value="Reticulon"/>
    <property type="match status" value="1"/>
</dbReference>
<dbReference type="GO" id="GO:0071787">
    <property type="term" value="P:endoplasmic reticulum tubular network formation"/>
    <property type="evidence" value="ECO:0007669"/>
    <property type="project" value="TreeGrafter"/>
</dbReference>
<protein>
    <recommendedName>
        <fullName evidence="6">Reticulon</fullName>
    </recommendedName>
</protein>
<evidence type="ECO:0000256" key="1">
    <source>
        <dbReference type="ARBA" id="ARBA00004477"/>
    </source>
</evidence>
<feature type="transmembrane region" description="Helical" evidence="6">
    <location>
        <begin position="554"/>
        <end position="582"/>
    </location>
</feature>
<gene>
    <name evidence="9" type="primary">LOC109893745</name>
</gene>
<feature type="compositionally biased region" description="Polar residues" evidence="7">
    <location>
        <begin position="439"/>
        <end position="454"/>
    </location>
</feature>
<feature type="transmembrane region" description="Helical" evidence="6">
    <location>
        <begin position="668"/>
        <end position="689"/>
    </location>
</feature>
<keyword evidence="2 6" id="KW-0812">Transmembrane</keyword>
<evidence type="ECO:0000259" key="8">
    <source>
        <dbReference type="PROSITE" id="PS50845"/>
    </source>
</evidence>
<comment type="subcellular location">
    <subcellularLocation>
        <location evidence="1 6">Endoplasmic reticulum membrane</location>
        <topology evidence="1 6">Multi-pass membrane protein</topology>
    </subcellularLocation>
</comment>
<evidence type="ECO:0000256" key="5">
    <source>
        <dbReference type="ARBA" id="ARBA00023136"/>
    </source>
</evidence>
<dbReference type="GeneID" id="109893745"/>
<dbReference type="InterPro" id="IPR046964">
    <property type="entry name" value="RTN1-4"/>
</dbReference>
<proteinExistence type="predicted"/>
<name>A0A8C7KGH6_ONCKI</name>
<evidence type="ECO:0000256" key="7">
    <source>
        <dbReference type="SAM" id="MobiDB-lite"/>
    </source>
</evidence>
<feature type="compositionally biased region" description="Basic and acidic residues" evidence="7">
    <location>
        <begin position="34"/>
        <end position="59"/>
    </location>
</feature>
<dbReference type="Proteomes" id="UP000694557">
    <property type="component" value="Unassembled WGS sequence"/>
</dbReference>
<feature type="compositionally biased region" description="Basic and acidic residues" evidence="7">
    <location>
        <begin position="113"/>
        <end position="123"/>
    </location>
</feature>
<dbReference type="PROSITE" id="PS50845">
    <property type="entry name" value="RETICULON"/>
    <property type="match status" value="1"/>
</dbReference>
<feature type="region of interest" description="Disordered" evidence="7">
    <location>
        <begin position="201"/>
        <end position="276"/>
    </location>
</feature>
<dbReference type="Ensembl" id="ENSOKIT00005107322.1">
    <property type="protein sequence ID" value="ENSOKIP00005100139.1"/>
    <property type="gene ID" value="ENSOKIG00005044055.1"/>
</dbReference>
<dbReference type="AlphaFoldDB" id="A0A8C7KGH6"/>
<dbReference type="GO" id="GO:0007420">
    <property type="term" value="P:brain development"/>
    <property type="evidence" value="ECO:0007669"/>
    <property type="project" value="TreeGrafter"/>
</dbReference>
<keyword evidence="4 6" id="KW-1133">Transmembrane helix</keyword>
<evidence type="ECO:0000256" key="2">
    <source>
        <dbReference type="ARBA" id="ARBA00022692"/>
    </source>
</evidence>
<dbReference type="GO" id="GO:0043005">
    <property type="term" value="C:neuron projection"/>
    <property type="evidence" value="ECO:0007669"/>
    <property type="project" value="TreeGrafter"/>
</dbReference>
<feature type="compositionally biased region" description="Polar residues" evidence="7">
    <location>
        <begin position="319"/>
        <end position="348"/>
    </location>
</feature>
<feature type="region of interest" description="Disordered" evidence="7">
    <location>
        <begin position="290"/>
        <end position="503"/>
    </location>
</feature>